<dbReference type="PANTHER" id="PTHR34597">
    <property type="entry name" value="SLR1661 PROTEIN"/>
    <property type="match status" value="1"/>
</dbReference>
<evidence type="ECO:0000313" key="6">
    <source>
        <dbReference type="Proteomes" id="UP000633263"/>
    </source>
</evidence>
<feature type="chain" id="PRO_5046454984" description="POTRA domain-containing protein" evidence="3">
    <location>
        <begin position="21"/>
        <end position="192"/>
    </location>
</feature>
<dbReference type="Proteomes" id="UP000633263">
    <property type="component" value="Unassembled WGS sequence"/>
</dbReference>
<dbReference type="InterPro" id="IPR051544">
    <property type="entry name" value="TPS_OM_transporter"/>
</dbReference>
<name>A0ABQ2CRY6_9GAMM</name>
<evidence type="ECO:0000256" key="3">
    <source>
        <dbReference type="SAM" id="SignalP"/>
    </source>
</evidence>
<proteinExistence type="predicted"/>
<organism evidence="5 6">
    <name type="scientific">Halopseudomonas pertucinogena</name>
    <dbReference type="NCBI Taxonomy" id="86175"/>
    <lineage>
        <taxon>Bacteria</taxon>
        <taxon>Pseudomonadati</taxon>
        <taxon>Pseudomonadota</taxon>
        <taxon>Gammaproteobacteria</taxon>
        <taxon>Pseudomonadales</taxon>
        <taxon>Pseudomonadaceae</taxon>
        <taxon>Halopseudomonas</taxon>
    </lineage>
</organism>
<dbReference type="Pfam" id="PF08479">
    <property type="entry name" value="POTRA_2"/>
    <property type="match status" value="1"/>
</dbReference>
<evidence type="ECO:0000256" key="2">
    <source>
        <dbReference type="ARBA" id="ARBA00023136"/>
    </source>
</evidence>
<dbReference type="Gene3D" id="3.10.20.310">
    <property type="entry name" value="membrane protein fhac"/>
    <property type="match status" value="2"/>
</dbReference>
<dbReference type="InterPro" id="IPR013686">
    <property type="entry name" value="Polypept-transport_assoc_ShlB"/>
</dbReference>
<feature type="domain" description="POTRA" evidence="4">
    <location>
        <begin position="70"/>
        <end position="145"/>
    </location>
</feature>
<keyword evidence="6" id="KW-1185">Reference proteome</keyword>
<evidence type="ECO:0000259" key="4">
    <source>
        <dbReference type="PROSITE" id="PS51779"/>
    </source>
</evidence>
<dbReference type="InterPro" id="IPR034746">
    <property type="entry name" value="POTRA"/>
</dbReference>
<dbReference type="PANTHER" id="PTHR34597:SF3">
    <property type="entry name" value="OUTER MEMBRANE TRANSPORTER CDIB"/>
    <property type="match status" value="1"/>
</dbReference>
<dbReference type="Pfam" id="PF17287">
    <property type="entry name" value="POTRA_3"/>
    <property type="match status" value="1"/>
</dbReference>
<dbReference type="PROSITE" id="PS51779">
    <property type="entry name" value="POTRA"/>
    <property type="match status" value="1"/>
</dbReference>
<keyword evidence="3" id="KW-0732">Signal</keyword>
<dbReference type="InterPro" id="IPR035251">
    <property type="entry name" value="ShlB_POTRA"/>
</dbReference>
<evidence type="ECO:0000313" key="5">
    <source>
        <dbReference type="EMBL" id="GGJ06053.1"/>
    </source>
</evidence>
<feature type="signal peptide" evidence="3">
    <location>
        <begin position="1"/>
        <end position="20"/>
    </location>
</feature>
<evidence type="ECO:0000256" key="1">
    <source>
        <dbReference type="ARBA" id="ARBA00004370"/>
    </source>
</evidence>
<gene>
    <name evidence="5" type="ORF">GCM10009083_23760</name>
</gene>
<comment type="caution">
    <text evidence="5">The sequence shown here is derived from an EMBL/GenBank/DDBJ whole genome shotgun (WGS) entry which is preliminary data.</text>
</comment>
<accession>A0ABQ2CRY6</accession>
<keyword evidence="2" id="KW-0472">Membrane</keyword>
<dbReference type="RefSeq" id="WP_188636863.1">
    <property type="nucleotide sequence ID" value="NZ_BMNN01000005.1"/>
</dbReference>
<sequence length="192" mass="21273">MFMRLLALLLISLATGPAVAQTLPSDRDLAQDRQQRLLEEQRRRLEALQNLPGERASPLPRDEGQPPVCFDIHEIHLPGATLMSPAEQEKLLGEFLNRCLGTTQLNDILKTVTAFYLDRGYVTARAYLPEQDLGSGILRIIVIEGVLEGLDSSALASDRELAMAFPGRVDEPLNLRELEQLVDQMGRLGATC</sequence>
<protein>
    <recommendedName>
        <fullName evidence="4">POTRA domain-containing protein</fullName>
    </recommendedName>
</protein>
<reference evidence="6" key="1">
    <citation type="journal article" date="2019" name="Int. J. Syst. Evol. Microbiol.">
        <title>The Global Catalogue of Microorganisms (GCM) 10K type strain sequencing project: providing services to taxonomists for standard genome sequencing and annotation.</title>
        <authorList>
            <consortium name="The Broad Institute Genomics Platform"/>
            <consortium name="The Broad Institute Genome Sequencing Center for Infectious Disease"/>
            <person name="Wu L."/>
            <person name="Ma J."/>
        </authorList>
    </citation>
    <scope>NUCLEOTIDE SEQUENCE [LARGE SCALE GENOMIC DNA]</scope>
    <source>
        <strain evidence="6">JCM 11590</strain>
    </source>
</reference>
<dbReference type="EMBL" id="BMNN01000005">
    <property type="protein sequence ID" value="GGJ06053.1"/>
    <property type="molecule type" value="Genomic_DNA"/>
</dbReference>
<comment type="subcellular location">
    <subcellularLocation>
        <location evidence="1">Membrane</location>
    </subcellularLocation>
</comment>